<accession>A0ABQ9X1U0</accession>
<dbReference type="InterPro" id="IPR011050">
    <property type="entry name" value="Pectin_lyase_fold/virulence"/>
</dbReference>
<feature type="domain" description="Right handed beta helix" evidence="3">
    <location>
        <begin position="259"/>
        <end position="384"/>
    </location>
</feature>
<keyword evidence="1" id="KW-0472">Membrane</keyword>
<dbReference type="InterPro" id="IPR011009">
    <property type="entry name" value="Kinase-like_dom_sf"/>
</dbReference>
<feature type="domain" description="Serine-threonine/tyrosine-protein kinase catalytic" evidence="2">
    <location>
        <begin position="1131"/>
        <end position="1229"/>
    </location>
</feature>
<dbReference type="Pfam" id="PF13229">
    <property type="entry name" value="Beta_helix"/>
    <property type="match status" value="1"/>
</dbReference>
<dbReference type="InterPro" id="IPR039448">
    <property type="entry name" value="Beta_helix"/>
</dbReference>
<evidence type="ECO:0000259" key="2">
    <source>
        <dbReference type="Pfam" id="PF07714"/>
    </source>
</evidence>
<gene>
    <name evidence="4" type="ORF">BLNAU_19510</name>
</gene>
<dbReference type="Pfam" id="PF07714">
    <property type="entry name" value="PK_Tyr_Ser-Thr"/>
    <property type="match status" value="1"/>
</dbReference>
<dbReference type="Proteomes" id="UP001281761">
    <property type="component" value="Unassembled WGS sequence"/>
</dbReference>
<keyword evidence="5" id="KW-1185">Reference proteome</keyword>
<dbReference type="Gene3D" id="1.10.510.10">
    <property type="entry name" value="Transferase(Phosphotransferase) domain 1"/>
    <property type="match status" value="1"/>
</dbReference>
<feature type="transmembrane region" description="Helical" evidence="1">
    <location>
        <begin position="923"/>
        <end position="947"/>
    </location>
</feature>
<evidence type="ECO:0000313" key="4">
    <source>
        <dbReference type="EMBL" id="KAK2945553.1"/>
    </source>
</evidence>
<protein>
    <recommendedName>
        <fullName evidence="6">Protein kinase domain-containing protein</fullName>
    </recommendedName>
</protein>
<reference evidence="4 5" key="1">
    <citation type="journal article" date="2022" name="bioRxiv">
        <title>Genomics of Preaxostyla Flagellates Illuminates Evolutionary Transitions and the Path Towards Mitochondrial Loss.</title>
        <authorList>
            <person name="Novak L.V.F."/>
            <person name="Treitli S.C."/>
            <person name="Pyrih J."/>
            <person name="Halakuc P."/>
            <person name="Pipaliya S.V."/>
            <person name="Vacek V."/>
            <person name="Brzon O."/>
            <person name="Soukal P."/>
            <person name="Eme L."/>
            <person name="Dacks J.B."/>
            <person name="Karnkowska A."/>
            <person name="Elias M."/>
            <person name="Hampl V."/>
        </authorList>
    </citation>
    <scope>NUCLEOTIDE SEQUENCE [LARGE SCALE GENOMIC DNA]</scope>
    <source>
        <strain evidence="4">NAU3</strain>
        <tissue evidence="4">Gut</tissue>
    </source>
</reference>
<evidence type="ECO:0000259" key="3">
    <source>
        <dbReference type="Pfam" id="PF13229"/>
    </source>
</evidence>
<keyword evidence="1" id="KW-0812">Transmembrane</keyword>
<keyword evidence="1" id="KW-1133">Transmembrane helix</keyword>
<comment type="caution">
    <text evidence="4">The sequence shown here is derived from an EMBL/GenBank/DDBJ whole genome shotgun (WGS) entry which is preliminary data.</text>
</comment>
<organism evidence="4 5">
    <name type="scientific">Blattamonas nauphoetae</name>
    <dbReference type="NCBI Taxonomy" id="2049346"/>
    <lineage>
        <taxon>Eukaryota</taxon>
        <taxon>Metamonada</taxon>
        <taxon>Preaxostyla</taxon>
        <taxon>Oxymonadida</taxon>
        <taxon>Blattamonas</taxon>
    </lineage>
</organism>
<dbReference type="InterPro" id="IPR001245">
    <property type="entry name" value="Ser-Thr/Tyr_kinase_cat_dom"/>
</dbReference>
<dbReference type="Gene3D" id="2.160.20.10">
    <property type="entry name" value="Single-stranded right-handed beta-helix, Pectin lyase-like"/>
    <property type="match status" value="1"/>
</dbReference>
<proteinExistence type="predicted"/>
<evidence type="ECO:0008006" key="6">
    <source>
        <dbReference type="Google" id="ProtNLM"/>
    </source>
</evidence>
<sequence>MLSAPSPVILPNGVYHAHEIHIHSRNMDISGLSSTISHRNSLRNLAEENNSQHPNNHGDRCTKGLSVMFDVWNSTLSVDEVGLFANTRDTAVSLIRSSTFVRLIGVSVSKSTNHLCGTSGIGLDWAGSSLLSNCSFSSCLTNTPPDPITEPTPEPGKIYELYDPDLEVNQSTRIVLSSSDNPIENLQVWVVFTVFSDMYCDDMGGSAIRMFLYQADVVVKNCSFTRCHATNYNSIGGAIFVMPNHGSPIDSKFSFTLFNCRFMNNTAKQTSGHLHVQYYNLVTVAQCTFEDSRSTPIWPFVQQYPIFIYLEGDCRLDNCSISRNEGLHCGGLWLNQASSTGKIVLTDLLFEDNICTRTTPRQRITDCVFFRDTGLSNNQFIDCFSTSAQPHCGLRDATQVFPEWIGPSITSVVATIQENAEGDGVGIVLSFEGVFTGTNRKYHVTLEDENGTEIVAENVSFSRTAGTVTFALNNPNISCISPSTTYSLVKVAKSSSGTTCNEFAVGEEEEPDWTWWHHTLESRADSMIGLSFTIPPYSVPAPPTLTNVDVSFATTSNTTFHLILDGSDLPVGDTFSELGSILNLIDGIGSRSATIKLITTASINNTLSIEAGHELKIELATVTPPTLVIPSTASLDDSTGLVSIAGTLFLERVEIDVQIGVLSFVLFDVKCGKVIMESVHISGVGSSSDVMNGIEGLCSWETGLIKQRESTCTLTSCVLSSIGMGEIWMESSNLSLLSTQILSNGAQFSSFPSAQQDVMCKSGNITILPSSSDTSEDRWISSTSDCSVVLNGTELKSPHFIPSLDTKLSRSTLSKENESFSVSIVGSKLIPCDLKLEVAESPSSKSKSNSNSVVIPLSFSSDKSWNETHINVSIPLSSLSSLSMNEEWTARIVFGKNEHTDSFTFLQPLKDRKAEALQKSLPWLIPVIVCSTLLLFALLIIVVVAVCRRRKSAKSDSSTPLSQQELSDDEVAKMEVDMQPYPTTNAVVAQNSHEPQTGITSDENMETRVDFDQDGGIQIGEPVDAIECEGQFVMKTVDGRDTLYNRIHKGDGVAEGKRREIEKKIVRGMLKMVEKPNLETGTRISPHWILLNRNDTVFIRVESEVEKNLEQDKPSLPCHTQPTVSHSGVKNGIEEIRWRAPEQGEKEGEMNEDVGKSHVMVFRLGLILWEIETGLVPFGELDAVNAHRNLAAGIALPLQKVSDASMRELFVNCLQIDADQRLTLEQALARLEEMPKGSGKEEMKDQFAKF</sequence>
<dbReference type="SUPFAM" id="SSF56112">
    <property type="entry name" value="Protein kinase-like (PK-like)"/>
    <property type="match status" value="1"/>
</dbReference>
<dbReference type="EMBL" id="JARBJD010000255">
    <property type="protein sequence ID" value="KAK2945553.1"/>
    <property type="molecule type" value="Genomic_DNA"/>
</dbReference>
<evidence type="ECO:0000313" key="5">
    <source>
        <dbReference type="Proteomes" id="UP001281761"/>
    </source>
</evidence>
<dbReference type="InterPro" id="IPR012334">
    <property type="entry name" value="Pectin_lyas_fold"/>
</dbReference>
<evidence type="ECO:0000256" key="1">
    <source>
        <dbReference type="SAM" id="Phobius"/>
    </source>
</evidence>
<dbReference type="SUPFAM" id="SSF51126">
    <property type="entry name" value="Pectin lyase-like"/>
    <property type="match status" value="1"/>
</dbReference>
<name>A0ABQ9X1U0_9EUKA</name>